<dbReference type="PROSITE" id="PS50086">
    <property type="entry name" value="TBC_RABGAP"/>
    <property type="match status" value="1"/>
</dbReference>
<name>G3B5R5_CANTC</name>
<dbReference type="PANTHER" id="PTHR22957:SF27">
    <property type="entry name" value="TBC1 DOMAIN FAMILY MEMBER 13"/>
    <property type="match status" value="1"/>
</dbReference>
<dbReference type="SUPFAM" id="SSF47923">
    <property type="entry name" value="Ypt/Rab-GAP domain of gyp1p"/>
    <property type="match status" value="2"/>
</dbReference>
<protein>
    <submittedName>
        <fullName evidence="3">RabGAP/TBC</fullName>
    </submittedName>
</protein>
<dbReference type="SMART" id="SM00164">
    <property type="entry name" value="TBC"/>
    <property type="match status" value="1"/>
</dbReference>
<dbReference type="EMBL" id="GL996524">
    <property type="protein sequence ID" value="EGV63289.1"/>
    <property type="molecule type" value="Genomic_DNA"/>
</dbReference>
<sequence length="488" mass="56885">MSQLQENIIISKTLLTLDKYKSLDHLKRAVVDNEYIPSSSKFLRSLLWKTVYITESLNIQLWQNKLNDTRRVYHKLIQDDDMTIPWYKLEADNTYYNPVELGRNSSLRRKKKLNGASVKKSKLALVQVQTSDDPLGENSSESNFNHLEHDDDSELLRTIILDIDRLFPGEEYFNNRFYKQQIIEILYVWAKCNPRIGYKQGFHEILGLIYINFRKDSVSIPNTNTFCSEDIRILSLFDVKYLCHDLFTVFNKFMVNTSIISHFYENEYTLMNSIQSFNKSLMKVDQLIHYNLISKLKLESQLWCIRYFRLILSRELGNDLAVTNMLWDKLITIEGSRVPALLNFLIIVLLINVKSDLIVCDFSECLSLLLHYPIKFGTGKKSYVTFIHDIFTDANRLLSVKDNDLELYECGMKINAKLNPDLNISLSYNGRTSGESMRSRTSSPGTRPSDESNRGTMGSKDSKAEKMAFEKYRMEMRLKKKAQSLMRP</sequence>
<gene>
    <name evidence="3" type="ORF">CANTEDRAFT_94053</name>
</gene>
<reference evidence="3 4" key="1">
    <citation type="journal article" date="2011" name="Proc. Natl. Acad. Sci. U.S.A.">
        <title>Comparative genomics of xylose-fermenting fungi for enhanced biofuel production.</title>
        <authorList>
            <person name="Wohlbach D.J."/>
            <person name="Kuo A."/>
            <person name="Sato T.K."/>
            <person name="Potts K.M."/>
            <person name="Salamov A.A."/>
            <person name="LaButti K.M."/>
            <person name="Sun H."/>
            <person name="Clum A."/>
            <person name="Pangilinan J.L."/>
            <person name="Lindquist E.A."/>
            <person name="Lucas S."/>
            <person name="Lapidus A."/>
            <person name="Jin M."/>
            <person name="Gunawan C."/>
            <person name="Balan V."/>
            <person name="Dale B.E."/>
            <person name="Jeffries T.W."/>
            <person name="Zinkel R."/>
            <person name="Barry K.W."/>
            <person name="Grigoriev I.V."/>
            <person name="Gasch A.P."/>
        </authorList>
    </citation>
    <scope>NUCLEOTIDE SEQUENCE [LARGE SCALE GENOMIC DNA]</scope>
    <source>
        <strain evidence="4">ATCC 10573 / BCRC 21748 / CBS 615 / JCM 9827 / NBRC 10315 / NRRL Y-1498 / VKM Y-70</strain>
    </source>
</reference>
<dbReference type="GO" id="GO:0006886">
    <property type="term" value="P:intracellular protein transport"/>
    <property type="evidence" value="ECO:0007669"/>
    <property type="project" value="TreeGrafter"/>
</dbReference>
<dbReference type="GeneID" id="18250354"/>
<dbReference type="OrthoDB" id="27140at2759"/>
<evidence type="ECO:0000259" key="2">
    <source>
        <dbReference type="PROSITE" id="PS50086"/>
    </source>
</evidence>
<dbReference type="RefSeq" id="XP_006687082.1">
    <property type="nucleotide sequence ID" value="XM_006687019.1"/>
</dbReference>
<dbReference type="Gene3D" id="1.10.472.80">
    <property type="entry name" value="Ypt/Rab-GAP domain of gyp1p, domain 3"/>
    <property type="match status" value="1"/>
</dbReference>
<dbReference type="STRING" id="590646.G3B5R5"/>
<dbReference type="AlphaFoldDB" id="G3B5R5"/>
<accession>G3B5R5</accession>
<dbReference type="InterPro" id="IPR035969">
    <property type="entry name" value="Rab-GAP_TBC_sf"/>
</dbReference>
<feature type="domain" description="Rab-GAP TBC" evidence="2">
    <location>
        <begin position="38"/>
        <end position="334"/>
    </location>
</feature>
<keyword evidence="4" id="KW-1185">Reference proteome</keyword>
<dbReference type="InterPro" id="IPR000195">
    <property type="entry name" value="Rab-GAP-TBC_dom"/>
</dbReference>
<dbReference type="Proteomes" id="UP000000707">
    <property type="component" value="Unassembled WGS sequence"/>
</dbReference>
<feature type="region of interest" description="Disordered" evidence="1">
    <location>
        <begin position="430"/>
        <end position="464"/>
    </location>
</feature>
<evidence type="ECO:0000256" key="1">
    <source>
        <dbReference type="SAM" id="MobiDB-lite"/>
    </source>
</evidence>
<proteinExistence type="predicted"/>
<dbReference type="PANTHER" id="PTHR22957">
    <property type="entry name" value="TBC1 DOMAIN FAMILY MEMBER GTPASE-ACTIVATING PROTEIN"/>
    <property type="match status" value="1"/>
</dbReference>
<dbReference type="GO" id="GO:0005096">
    <property type="term" value="F:GTPase activator activity"/>
    <property type="evidence" value="ECO:0007669"/>
    <property type="project" value="TreeGrafter"/>
</dbReference>
<evidence type="ECO:0000313" key="4">
    <source>
        <dbReference type="Proteomes" id="UP000000707"/>
    </source>
</evidence>
<dbReference type="Pfam" id="PF00566">
    <property type="entry name" value="RabGAP-TBC"/>
    <property type="match status" value="1"/>
</dbReference>
<dbReference type="HOGENOM" id="CLU_042943_0_0_1"/>
<dbReference type="eggNOG" id="KOG1091">
    <property type="taxonomic scope" value="Eukaryota"/>
</dbReference>
<dbReference type="Gene3D" id="1.10.8.270">
    <property type="entry name" value="putative rabgap domain of human tbc1 domain family member 14 like domains"/>
    <property type="match status" value="1"/>
</dbReference>
<organism evidence="4">
    <name type="scientific">Candida tenuis (strain ATCC 10573 / BCRC 21748 / CBS 615 / JCM 9827 / NBRC 10315 / NRRL Y-1498 / VKM Y-70)</name>
    <name type="common">Yeast</name>
    <name type="synonym">Yamadazyma tenuis</name>
    <dbReference type="NCBI Taxonomy" id="590646"/>
    <lineage>
        <taxon>Eukaryota</taxon>
        <taxon>Fungi</taxon>
        <taxon>Dikarya</taxon>
        <taxon>Ascomycota</taxon>
        <taxon>Saccharomycotina</taxon>
        <taxon>Pichiomycetes</taxon>
        <taxon>Debaryomycetaceae</taxon>
        <taxon>Yamadazyma</taxon>
    </lineage>
</organism>
<evidence type="ECO:0000313" key="3">
    <source>
        <dbReference type="EMBL" id="EGV63289.1"/>
    </source>
</evidence>
<dbReference type="KEGG" id="cten:18250354"/>